<dbReference type="InterPro" id="IPR006015">
    <property type="entry name" value="Universal_stress_UspA"/>
</dbReference>
<feature type="domain" description="UspA" evidence="2">
    <location>
        <begin position="1"/>
        <end position="143"/>
    </location>
</feature>
<organism evidence="3 4">
    <name type="scientific">Methyloceanibacter caenitepidi</name>
    <dbReference type="NCBI Taxonomy" id="1384459"/>
    <lineage>
        <taxon>Bacteria</taxon>
        <taxon>Pseudomonadati</taxon>
        <taxon>Pseudomonadota</taxon>
        <taxon>Alphaproteobacteria</taxon>
        <taxon>Hyphomicrobiales</taxon>
        <taxon>Hyphomicrobiaceae</taxon>
        <taxon>Methyloceanibacter</taxon>
    </lineage>
</organism>
<gene>
    <name evidence="3" type="ORF">GL4_3242</name>
</gene>
<comment type="similarity">
    <text evidence="1">Belongs to the universal stress protein A family.</text>
</comment>
<dbReference type="InterPro" id="IPR014729">
    <property type="entry name" value="Rossmann-like_a/b/a_fold"/>
</dbReference>
<dbReference type="OrthoDB" id="5564966at2"/>
<dbReference type="STRING" id="1384459.GL4_3242"/>
<dbReference type="CDD" id="cd00293">
    <property type="entry name" value="USP-like"/>
    <property type="match status" value="1"/>
</dbReference>
<reference evidence="3 4" key="1">
    <citation type="submission" date="2014-09" db="EMBL/GenBank/DDBJ databases">
        <title>Genome sequencing of Methyloceanibacter caenitepidi Gela4.</title>
        <authorList>
            <person name="Takeuchi M."/>
            <person name="Susumu S."/>
            <person name="Kamagata Y."/>
            <person name="Oshima K."/>
            <person name="Hattori M."/>
            <person name="Iwasaki W."/>
        </authorList>
    </citation>
    <scope>NUCLEOTIDE SEQUENCE [LARGE SCALE GENOMIC DNA]</scope>
    <source>
        <strain evidence="3 4">Gela4</strain>
    </source>
</reference>
<evidence type="ECO:0000313" key="3">
    <source>
        <dbReference type="EMBL" id="BAQ18673.1"/>
    </source>
</evidence>
<sequence length="143" mass="14944">MIKNILCAADGSAISAKAIDFAIDLAKELGVPLTILAVELVSKEDMANSAFWDSQVLAASDAITRAEFERAAKQAKEAGLDGVSCATANSRNVPEAIAAYAEQHGFDLIVMGSHGHTGLSRMILGSTAYAVTARAHCPVTIVR</sequence>
<accession>A0A0A8K6U9</accession>
<dbReference type="AlphaFoldDB" id="A0A0A8K6U9"/>
<dbReference type="Pfam" id="PF00582">
    <property type="entry name" value="Usp"/>
    <property type="match status" value="1"/>
</dbReference>
<dbReference type="InterPro" id="IPR006016">
    <property type="entry name" value="UspA"/>
</dbReference>
<dbReference type="HOGENOM" id="CLU_049301_11_1_5"/>
<dbReference type="Proteomes" id="UP000031643">
    <property type="component" value="Chromosome"/>
</dbReference>
<dbReference type="PRINTS" id="PR01438">
    <property type="entry name" value="UNVRSLSTRESS"/>
</dbReference>
<dbReference type="KEGG" id="mcg:GL4_3242"/>
<proteinExistence type="inferred from homology"/>
<name>A0A0A8K6U9_9HYPH</name>
<evidence type="ECO:0000256" key="1">
    <source>
        <dbReference type="ARBA" id="ARBA00008791"/>
    </source>
</evidence>
<protein>
    <submittedName>
        <fullName evidence="3">Universal stress protein family</fullName>
    </submittedName>
</protein>
<dbReference type="Gene3D" id="3.40.50.620">
    <property type="entry name" value="HUPs"/>
    <property type="match status" value="1"/>
</dbReference>
<dbReference type="PANTHER" id="PTHR46268:SF6">
    <property type="entry name" value="UNIVERSAL STRESS PROTEIN UP12"/>
    <property type="match status" value="1"/>
</dbReference>
<dbReference type="SUPFAM" id="SSF52402">
    <property type="entry name" value="Adenine nucleotide alpha hydrolases-like"/>
    <property type="match status" value="1"/>
</dbReference>
<evidence type="ECO:0000313" key="4">
    <source>
        <dbReference type="Proteomes" id="UP000031643"/>
    </source>
</evidence>
<dbReference type="RefSeq" id="WP_045368934.1">
    <property type="nucleotide sequence ID" value="NZ_AP014648.1"/>
</dbReference>
<keyword evidence="4" id="KW-1185">Reference proteome</keyword>
<dbReference type="PANTHER" id="PTHR46268">
    <property type="entry name" value="STRESS RESPONSE PROTEIN NHAX"/>
    <property type="match status" value="1"/>
</dbReference>
<evidence type="ECO:0000259" key="2">
    <source>
        <dbReference type="Pfam" id="PF00582"/>
    </source>
</evidence>
<dbReference type="EMBL" id="AP014648">
    <property type="protein sequence ID" value="BAQ18673.1"/>
    <property type="molecule type" value="Genomic_DNA"/>
</dbReference>